<sequence>MTIFSELGLSEPILIALRDLGYDEPTPIQAQAIPVMLAGHDVIAHAQTGTGKTAAFALPILSRLNPEFVPQAMVLAPTRELAMQVAEAMFRYGKHSNVRVTPVYGGQPIERQLRSLARGVQVIVGTPGRIMDHMRRGTLVLDQIRMIILDEADEMLDMGFAEDIEYILQQTSPERQTALFSATMPASVLELALRYTRDAQRISVVSEQLTAPRTRQVYYEVTPREKLDALCRILDVETPGSAMIFCRTRADADRLGESLQGRGYMAEVIHGDLSQPMRERVMKRFREGQAELLVATDVAARGLDIPDVTHVINYDVPGDPESYVHRIGRTGRAGRSGLAISLIAPRERRQLQIIERTTRSRIQRLRLPSLADVAARRREAFRDALREVLITGGLDPYVMMVEEMAEGHDVTDLAAAAFKLLLNEVEQEDTLVSVEGDGAGAETGMIRLFLDVGRFDRVRPADIVGAIANEIGIPGKQIGAIDIYDRFTFVEVPSEMAHRVVRGISGVNLRGKPVKASFAKPKVS</sequence>
<dbReference type="GO" id="GO:0033592">
    <property type="term" value="F:RNA strand annealing activity"/>
    <property type="evidence" value="ECO:0007669"/>
    <property type="project" value="TreeGrafter"/>
</dbReference>
<dbReference type="GO" id="GO:0005840">
    <property type="term" value="C:ribosome"/>
    <property type="evidence" value="ECO:0007669"/>
    <property type="project" value="TreeGrafter"/>
</dbReference>
<dbReference type="InterPro" id="IPR057325">
    <property type="entry name" value="DeaD_dimer"/>
</dbReference>
<evidence type="ECO:0000256" key="3">
    <source>
        <dbReference type="ARBA" id="ARBA00022741"/>
    </source>
</evidence>
<evidence type="ECO:0000256" key="11">
    <source>
        <dbReference type="RuleBase" id="RU000492"/>
    </source>
</evidence>
<dbReference type="PROSITE" id="PS51192">
    <property type="entry name" value="HELICASE_ATP_BIND_1"/>
    <property type="match status" value="1"/>
</dbReference>
<keyword evidence="3 11" id="KW-0547">Nucleotide-binding</keyword>
<name>A0A426TV74_9CHLR</name>
<dbReference type="PROSITE" id="PS00039">
    <property type="entry name" value="DEAD_ATP_HELICASE"/>
    <property type="match status" value="1"/>
</dbReference>
<dbReference type="Pfam" id="PF03880">
    <property type="entry name" value="DbpA"/>
    <property type="match status" value="1"/>
</dbReference>
<feature type="domain" description="Helicase ATP-binding" evidence="12">
    <location>
        <begin position="33"/>
        <end position="202"/>
    </location>
</feature>
<dbReference type="Pfam" id="PF25399">
    <property type="entry name" value="DeaD_dimer"/>
    <property type="match status" value="1"/>
</dbReference>
<dbReference type="CDD" id="cd18787">
    <property type="entry name" value="SF2_C_DEAD"/>
    <property type="match status" value="1"/>
</dbReference>
<dbReference type="InterPro" id="IPR050547">
    <property type="entry name" value="DEAD_box_RNA_helicases"/>
</dbReference>
<evidence type="ECO:0000259" key="13">
    <source>
        <dbReference type="PROSITE" id="PS51194"/>
    </source>
</evidence>
<dbReference type="Pfam" id="PF00271">
    <property type="entry name" value="Helicase_C"/>
    <property type="match status" value="1"/>
</dbReference>
<dbReference type="InterPro" id="IPR044742">
    <property type="entry name" value="DEAD/DEAH_RhlB"/>
</dbReference>
<evidence type="ECO:0000256" key="2">
    <source>
        <dbReference type="ARBA" id="ARBA00022490"/>
    </source>
</evidence>
<evidence type="ECO:0000256" key="9">
    <source>
        <dbReference type="ARBA" id="ARBA00047984"/>
    </source>
</evidence>
<evidence type="ECO:0000256" key="6">
    <source>
        <dbReference type="ARBA" id="ARBA00022840"/>
    </source>
</evidence>
<evidence type="ECO:0000256" key="8">
    <source>
        <dbReference type="ARBA" id="ARBA00038437"/>
    </source>
</evidence>
<comment type="caution">
    <text evidence="15">The sequence shown here is derived from an EMBL/GenBank/DDBJ whole genome shotgun (WGS) entry which is preliminary data.</text>
</comment>
<dbReference type="SMART" id="SM00487">
    <property type="entry name" value="DEXDc"/>
    <property type="match status" value="1"/>
</dbReference>
<evidence type="ECO:0000313" key="15">
    <source>
        <dbReference type="EMBL" id="RRR69328.1"/>
    </source>
</evidence>
<dbReference type="InterPro" id="IPR005580">
    <property type="entry name" value="DbpA/CsdA_RNA-bd_dom"/>
</dbReference>
<dbReference type="InterPro" id="IPR027417">
    <property type="entry name" value="P-loop_NTPase"/>
</dbReference>
<dbReference type="PROSITE" id="PS51194">
    <property type="entry name" value="HELICASE_CTER"/>
    <property type="match status" value="1"/>
</dbReference>
<keyword evidence="4 11" id="KW-0378">Hydrolase</keyword>
<dbReference type="GO" id="GO:0003724">
    <property type="term" value="F:RNA helicase activity"/>
    <property type="evidence" value="ECO:0007669"/>
    <property type="project" value="UniProtKB-EC"/>
</dbReference>
<evidence type="ECO:0000259" key="14">
    <source>
        <dbReference type="PROSITE" id="PS51195"/>
    </source>
</evidence>
<dbReference type="CDD" id="cd00268">
    <property type="entry name" value="DEADc"/>
    <property type="match status" value="1"/>
</dbReference>
<dbReference type="InterPro" id="IPR011545">
    <property type="entry name" value="DEAD/DEAH_box_helicase_dom"/>
</dbReference>
<dbReference type="EC" id="3.6.4.13" evidence="1"/>
<dbReference type="EMBL" id="RSAS01000647">
    <property type="protein sequence ID" value="RRR69328.1"/>
    <property type="molecule type" value="Genomic_DNA"/>
</dbReference>
<feature type="domain" description="DEAD-box RNA helicase Q" evidence="14">
    <location>
        <begin position="2"/>
        <end position="30"/>
    </location>
</feature>
<keyword evidence="6 11" id="KW-0067">ATP-binding</keyword>
<evidence type="ECO:0000259" key="12">
    <source>
        <dbReference type="PROSITE" id="PS51192"/>
    </source>
</evidence>
<accession>A0A426TV74</accession>
<dbReference type="InterPro" id="IPR012677">
    <property type="entry name" value="Nucleotide-bd_a/b_plait_sf"/>
</dbReference>
<evidence type="ECO:0000256" key="1">
    <source>
        <dbReference type="ARBA" id="ARBA00012552"/>
    </source>
</evidence>
<dbReference type="Gene3D" id="3.40.50.300">
    <property type="entry name" value="P-loop containing nucleotide triphosphate hydrolases"/>
    <property type="match status" value="2"/>
</dbReference>
<evidence type="ECO:0000256" key="4">
    <source>
        <dbReference type="ARBA" id="ARBA00022801"/>
    </source>
</evidence>
<dbReference type="InterPro" id="IPR001650">
    <property type="entry name" value="Helicase_C-like"/>
</dbReference>
<evidence type="ECO:0000256" key="10">
    <source>
        <dbReference type="PROSITE-ProRule" id="PRU00552"/>
    </source>
</evidence>
<dbReference type="PROSITE" id="PS51195">
    <property type="entry name" value="Q_MOTIF"/>
    <property type="match status" value="1"/>
</dbReference>
<dbReference type="GO" id="GO:0005829">
    <property type="term" value="C:cytosol"/>
    <property type="evidence" value="ECO:0007669"/>
    <property type="project" value="TreeGrafter"/>
</dbReference>
<dbReference type="InterPro" id="IPR000629">
    <property type="entry name" value="RNA-helicase_DEAD-box_CS"/>
</dbReference>
<keyword evidence="5 11" id="KW-0347">Helicase</keyword>
<dbReference type="GO" id="GO:0009409">
    <property type="term" value="P:response to cold"/>
    <property type="evidence" value="ECO:0007669"/>
    <property type="project" value="TreeGrafter"/>
</dbReference>
<evidence type="ECO:0000256" key="5">
    <source>
        <dbReference type="ARBA" id="ARBA00022806"/>
    </source>
</evidence>
<dbReference type="SMART" id="SM00490">
    <property type="entry name" value="HELICc"/>
    <property type="match status" value="1"/>
</dbReference>
<dbReference type="InterPro" id="IPR014014">
    <property type="entry name" value="RNA_helicase_DEAD_Q_motif"/>
</dbReference>
<evidence type="ECO:0000313" key="16">
    <source>
        <dbReference type="Proteomes" id="UP000280307"/>
    </source>
</evidence>
<feature type="short sequence motif" description="Q motif" evidence="10">
    <location>
        <begin position="2"/>
        <end position="30"/>
    </location>
</feature>
<comment type="similarity">
    <text evidence="8 11">Belongs to the DEAD box helicase family.</text>
</comment>
<dbReference type="PANTHER" id="PTHR47963:SF8">
    <property type="entry name" value="ATP-DEPENDENT RNA HELICASE DEAD"/>
    <property type="match status" value="1"/>
</dbReference>
<dbReference type="InterPro" id="IPR014001">
    <property type="entry name" value="Helicase_ATP-bd"/>
</dbReference>
<keyword evidence="7" id="KW-0346">Stress response</keyword>
<reference evidence="15 16" key="1">
    <citation type="submission" date="2018-12" db="EMBL/GenBank/DDBJ databases">
        <title>Genome Sequence of Candidatus Viridilinea halotolerans isolated from saline sulfide-rich spring.</title>
        <authorList>
            <person name="Grouzdev D.S."/>
            <person name="Burganskaya E.I."/>
            <person name="Krutkina M.S."/>
            <person name="Sukhacheva M.V."/>
            <person name="Gorlenko V.M."/>
        </authorList>
    </citation>
    <scope>NUCLEOTIDE SEQUENCE [LARGE SCALE GENOMIC DNA]</scope>
    <source>
        <strain evidence="15">Chok-6</strain>
    </source>
</reference>
<protein>
    <recommendedName>
        <fullName evidence="1">RNA helicase</fullName>
        <ecNumber evidence="1">3.6.4.13</ecNumber>
    </recommendedName>
</protein>
<dbReference type="Pfam" id="PF00270">
    <property type="entry name" value="DEAD"/>
    <property type="match status" value="1"/>
</dbReference>
<dbReference type="Proteomes" id="UP000280307">
    <property type="component" value="Unassembled WGS sequence"/>
</dbReference>
<comment type="catalytic activity">
    <reaction evidence="9">
        <text>ATP + H2O = ADP + phosphate + H(+)</text>
        <dbReference type="Rhea" id="RHEA:13065"/>
        <dbReference type="ChEBI" id="CHEBI:15377"/>
        <dbReference type="ChEBI" id="CHEBI:15378"/>
        <dbReference type="ChEBI" id="CHEBI:30616"/>
        <dbReference type="ChEBI" id="CHEBI:43474"/>
        <dbReference type="ChEBI" id="CHEBI:456216"/>
        <dbReference type="EC" id="3.6.4.13"/>
    </reaction>
</comment>
<dbReference type="CDD" id="cd12252">
    <property type="entry name" value="RRM_DbpA"/>
    <property type="match status" value="1"/>
</dbReference>
<organism evidence="15 16">
    <name type="scientific">Candidatus Viridilinea halotolerans</name>
    <dbReference type="NCBI Taxonomy" id="2491704"/>
    <lineage>
        <taxon>Bacteria</taxon>
        <taxon>Bacillati</taxon>
        <taxon>Chloroflexota</taxon>
        <taxon>Chloroflexia</taxon>
        <taxon>Chloroflexales</taxon>
        <taxon>Chloroflexineae</taxon>
        <taxon>Oscillochloridaceae</taxon>
        <taxon>Candidatus Viridilinea</taxon>
    </lineage>
</organism>
<proteinExistence type="inferred from homology"/>
<dbReference type="GO" id="GO:0016787">
    <property type="term" value="F:hydrolase activity"/>
    <property type="evidence" value="ECO:0007669"/>
    <property type="project" value="UniProtKB-KW"/>
</dbReference>
<dbReference type="FunFam" id="3.40.50.300:FF:000108">
    <property type="entry name" value="ATP-dependent RNA helicase RhlE"/>
    <property type="match status" value="1"/>
</dbReference>
<gene>
    <name evidence="15" type="ORF">EI684_15960</name>
</gene>
<dbReference type="Gene3D" id="3.30.70.330">
    <property type="match status" value="1"/>
</dbReference>
<feature type="domain" description="Helicase C-terminal" evidence="13">
    <location>
        <begin position="226"/>
        <end position="373"/>
    </location>
</feature>
<keyword evidence="2" id="KW-0963">Cytoplasm</keyword>
<dbReference type="PANTHER" id="PTHR47963">
    <property type="entry name" value="DEAD-BOX ATP-DEPENDENT RNA HELICASE 47, MITOCHONDRIAL"/>
    <property type="match status" value="1"/>
</dbReference>
<dbReference type="GO" id="GO:0005524">
    <property type="term" value="F:ATP binding"/>
    <property type="evidence" value="ECO:0007669"/>
    <property type="project" value="UniProtKB-KW"/>
</dbReference>
<dbReference type="SUPFAM" id="SSF52540">
    <property type="entry name" value="P-loop containing nucleoside triphosphate hydrolases"/>
    <property type="match status" value="1"/>
</dbReference>
<dbReference type="AlphaFoldDB" id="A0A426TV74"/>
<evidence type="ECO:0000256" key="7">
    <source>
        <dbReference type="ARBA" id="ARBA00023016"/>
    </source>
</evidence>